<evidence type="ECO:0008006" key="4">
    <source>
        <dbReference type="Google" id="ProtNLM"/>
    </source>
</evidence>
<dbReference type="Gene3D" id="4.10.60.10">
    <property type="entry name" value="Zinc finger, CCHC-type"/>
    <property type="match status" value="1"/>
</dbReference>
<evidence type="ECO:0000313" key="2">
    <source>
        <dbReference type="EMBL" id="CAD6213509.1"/>
    </source>
</evidence>
<dbReference type="AlphaFoldDB" id="A0A811N0A3"/>
<feature type="compositionally biased region" description="Polar residues" evidence="1">
    <location>
        <begin position="233"/>
        <end position="260"/>
    </location>
</feature>
<dbReference type="SUPFAM" id="SSF57756">
    <property type="entry name" value="Retrovirus zinc finger-like domains"/>
    <property type="match status" value="1"/>
</dbReference>
<protein>
    <recommendedName>
        <fullName evidence="4">CCHC-type domain-containing protein</fullName>
    </recommendedName>
</protein>
<reference evidence="2" key="1">
    <citation type="submission" date="2020-10" db="EMBL/GenBank/DDBJ databases">
        <authorList>
            <person name="Han B."/>
            <person name="Lu T."/>
            <person name="Zhao Q."/>
            <person name="Huang X."/>
            <person name="Zhao Y."/>
        </authorList>
    </citation>
    <scope>NUCLEOTIDE SEQUENCE</scope>
</reference>
<sequence>MCITNLAANLKSLGETLEDTRIIKKFLHVVPPRFHSVVISIEMFCDLKKLMVEELIGHLRAAEERFEEKVEQITDKAGRLLLAEEDWLEKHKHHFQADRKDGGGSGSGGGSTGATSGSAGKLTFEGTPRWKGCCHNCNIYGHWAEDCKRPKREKKKKEAKQPEANVAMQGDHGAVLLMAAVAGVEQASTQVVHLAEKNVVPIECPDGVWADPDNEGLLGDPGSVSQGAGDHQLSPNPINTLGSASTGQNQAGTPSTNASEETWGAPLRFRSLNDLFDSTEMIHDFEYSGVCMLAADEPNWIRNGDCTFCGLTAS</sequence>
<dbReference type="Proteomes" id="UP000604825">
    <property type="component" value="Unassembled WGS sequence"/>
</dbReference>
<name>A0A811N0A3_9POAL</name>
<feature type="region of interest" description="Disordered" evidence="1">
    <location>
        <begin position="211"/>
        <end position="261"/>
    </location>
</feature>
<dbReference type="EMBL" id="CAJGYO010000002">
    <property type="protein sequence ID" value="CAD6213509.1"/>
    <property type="molecule type" value="Genomic_DNA"/>
</dbReference>
<organism evidence="2 3">
    <name type="scientific">Miscanthus lutarioriparius</name>
    <dbReference type="NCBI Taxonomy" id="422564"/>
    <lineage>
        <taxon>Eukaryota</taxon>
        <taxon>Viridiplantae</taxon>
        <taxon>Streptophyta</taxon>
        <taxon>Embryophyta</taxon>
        <taxon>Tracheophyta</taxon>
        <taxon>Spermatophyta</taxon>
        <taxon>Magnoliopsida</taxon>
        <taxon>Liliopsida</taxon>
        <taxon>Poales</taxon>
        <taxon>Poaceae</taxon>
        <taxon>PACMAD clade</taxon>
        <taxon>Panicoideae</taxon>
        <taxon>Andropogonodae</taxon>
        <taxon>Andropogoneae</taxon>
        <taxon>Saccharinae</taxon>
        <taxon>Miscanthus</taxon>
    </lineage>
</organism>
<accession>A0A811N0A3</accession>
<keyword evidence="3" id="KW-1185">Reference proteome</keyword>
<dbReference type="GO" id="GO:0003676">
    <property type="term" value="F:nucleic acid binding"/>
    <property type="evidence" value="ECO:0007669"/>
    <property type="project" value="InterPro"/>
</dbReference>
<feature type="compositionally biased region" description="Gly residues" evidence="1">
    <location>
        <begin position="103"/>
        <end position="112"/>
    </location>
</feature>
<feature type="region of interest" description="Disordered" evidence="1">
    <location>
        <begin position="93"/>
        <end position="121"/>
    </location>
</feature>
<comment type="caution">
    <text evidence="2">The sequence shown here is derived from an EMBL/GenBank/DDBJ whole genome shotgun (WGS) entry which is preliminary data.</text>
</comment>
<proteinExistence type="predicted"/>
<dbReference type="GO" id="GO:0008270">
    <property type="term" value="F:zinc ion binding"/>
    <property type="evidence" value="ECO:0007669"/>
    <property type="project" value="InterPro"/>
</dbReference>
<evidence type="ECO:0000256" key="1">
    <source>
        <dbReference type="SAM" id="MobiDB-lite"/>
    </source>
</evidence>
<gene>
    <name evidence="2" type="ORF">NCGR_LOCUS9035</name>
</gene>
<dbReference type="OrthoDB" id="694535at2759"/>
<evidence type="ECO:0000313" key="3">
    <source>
        <dbReference type="Proteomes" id="UP000604825"/>
    </source>
</evidence>
<dbReference type="InterPro" id="IPR036875">
    <property type="entry name" value="Znf_CCHC_sf"/>
</dbReference>